<evidence type="ECO:0000259" key="3">
    <source>
        <dbReference type="Pfam" id="PF25137"/>
    </source>
</evidence>
<dbReference type="Pfam" id="PF25137">
    <property type="entry name" value="ADH_Fe_C"/>
    <property type="match status" value="1"/>
</dbReference>
<dbReference type="SUPFAM" id="SSF56796">
    <property type="entry name" value="Dehydroquinate synthase-like"/>
    <property type="match status" value="1"/>
</dbReference>
<dbReference type="Gene3D" id="3.40.50.1970">
    <property type="match status" value="1"/>
</dbReference>
<dbReference type="FunFam" id="3.40.50.1970:FF:000003">
    <property type="entry name" value="Alcohol dehydrogenase, iron-containing"/>
    <property type="match status" value="1"/>
</dbReference>
<dbReference type="Pfam" id="PF00465">
    <property type="entry name" value="Fe-ADH"/>
    <property type="match status" value="1"/>
</dbReference>
<reference evidence="4 5" key="1">
    <citation type="submission" date="2016-10" db="EMBL/GenBank/DDBJ databases">
        <authorList>
            <person name="de Groot N.N."/>
        </authorList>
    </citation>
    <scope>NUCLEOTIDE SEQUENCE [LARGE SCALE GENOMIC DNA]</scope>
    <source>
        <strain evidence="4 5">NLAE-zl-G419</strain>
    </source>
</reference>
<keyword evidence="5" id="KW-1185">Reference proteome</keyword>
<dbReference type="PANTHER" id="PTHR11496">
    <property type="entry name" value="ALCOHOL DEHYDROGENASE"/>
    <property type="match status" value="1"/>
</dbReference>
<dbReference type="FunFam" id="1.20.1090.10:FF:000001">
    <property type="entry name" value="Aldehyde-alcohol dehydrogenase"/>
    <property type="match status" value="1"/>
</dbReference>
<feature type="domain" description="Alcohol dehydrogenase iron-type/glycerol dehydrogenase GldA" evidence="2">
    <location>
        <begin position="8"/>
        <end position="159"/>
    </location>
</feature>
<dbReference type="eggNOG" id="COG1454">
    <property type="taxonomic scope" value="Bacteria"/>
</dbReference>
<dbReference type="GO" id="GO:0004022">
    <property type="term" value="F:alcohol dehydrogenase (NAD+) activity"/>
    <property type="evidence" value="ECO:0007669"/>
    <property type="project" value="TreeGrafter"/>
</dbReference>
<dbReference type="RefSeq" id="WP_074844641.1">
    <property type="nucleotide sequence ID" value="NZ_FOOE01000004.1"/>
</dbReference>
<organism evidence="4 5">
    <name type="scientific">Clostridium cadaveris</name>
    <dbReference type="NCBI Taxonomy" id="1529"/>
    <lineage>
        <taxon>Bacteria</taxon>
        <taxon>Bacillati</taxon>
        <taxon>Bacillota</taxon>
        <taxon>Clostridia</taxon>
        <taxon>Eubacteriales</taxon>
        <taxon>Clostridiaceae</taxon>
        <taxon>Clostridium</taxon>
    </lineage>
</organism>
<sequence>MANVYIKTKILSGDSAIKYLKEIRSKTIFIVCDKFISESGTIKYITNALDLTNSVEVFDQAIPDPTTEVVGKGLNMIYKVKPDIVIGFGGGSAIDTAKGIIYFANLKKGIKKPKFITVPTTSGTGSEVTSVAVITDLENKSKHLIASDEILADVALVDPQLTLSVPQSITANTGMDVFTHALEAYVSKDANVFSDALAEKSIELLLNSLLTCYKEGKNLVARTMMHEASTLAGIAFNTAGLGVNHSIAHQLGGTFHIPHGLSNAILLNEVIEYNCVNHDIMLKYASLAYKVQLVSIDETPEFAVKVLKEIINTLMRCMNMPLNIRGIGIDIEEYKHHIQRMSDTALLDNCLNTTPRKIGAAGIQKILCSIY</sequence>
<dbReference type="STRING" id="1529.SAMN04487885_104135"/>
<dbReference type="AlphaFoldDB" id="A0A1I2K404"/>
<proteinExistence type="predicted"/>
<name>A0A1I2K404_9CLOT</name>
<dbReference type="InterPro" id="IPR018211">
    <property type="entry name" value="ADH_Fe_CS"/>
</dbReference>
<dbReference type="InterPro" id="IPR001670">
    <property type="entry name" value="ADH_Fe/GldA"/>
</dbReference>
<dbReference type="InterPro" id="IPR056798">
    <property type="entry name" value="ADH_Fe_C"/>
</dbReference>
<protein>
    <submittedName>
        <fullName evidence="4">1-propanol dehydrogenase</fullName>
    </submittedName>
</protein>
<feature type="domain" description="Fe-containing alcohol dehydrogenase-like C-terminal" evidence="3">
    <location>
        <begin position="170"/>
        <end position="370"/>
    </location>
</feature>
<dbReference type="PANTHER" id="PTHR11496:SF83">
    <property type="entry name" value="HYDROXYACID-OXOACID TRANSHYDROGENASE, MITOCHONDRIAL"/>
    <property type="match status" value="1"/>
</dbReference>
<dbReference type="OrthoDB" id="9804734at2"/>
<accession>A0A1I2K404</accession>
<evidence type="ECO:0000256" key="1">
    <source>
        <dbReference type="ARBA" id="ARBA00023002"/>
    </source>
</evidence>
<keyword evidence="1" id="KW-0560">Oxidoreductase</keyword>
<dbReference type="GO" id="GO:0046872">
    <property type="term" value="F:metal ion binding"/>
    <property type="evidence" value="ECO:0007669"/>
    <property type="project" value="InterPro"/>
</dbReference>
<dbReference type="PROSITE" id="PS00913">
    <property type="entry name" value="ADH_IRON_1"/>
    <property type="match status" value="1"/>
</dbReference>
<dbReference type="EMBL" id="FOOE01000004">
    <property type="protein sequence ID" value="SFF61935.1"/>
    <property type="molecule type" value="Genomic_DNA"/>
</dbReference>
<dbReference type="InterPro" id="IPR039697">
    <property type="entry name" value="Alcohol_dehydrogenase_Fe"/>
</dbReference>
<gene>
    <name evidence="4" type="ORF">SAMN04487885_104135</name>
</gene>
<evidence type="ECO:0000259" key="2">
    <source>
        <dbReference type="Pfam" id="PF00465"/>
    </source>
</evidence>
<evidence type="ECO:0000313" key="4">
    <source>
        <dbReference type="EMBL" id="SFF61935.1"/>
    </source>
</evidence>
<dbReference type="Proteomes" id="UP000182135">
    <property type="component" value="Unassembled WGS sequence"/>
</dbReference>
<evidence type="ECO:0000313" key="5">
    <source>
        <dbReference type="Proteomes" id="UP000182135"/>
    </source>
</evidence>
<dbReference type="CDD" id="cd08180">
    <property type="entry name" value="PDD"/>
    <property type="match status" value="1"/>
</dbReference>
<dbReference type="Gene3D" id="1.20.1090.10">
    <property type="entry name" value="Dehydroquinate synthase-like - alpha domain"/>
    <property type="match status" value="1"/>
</dbReference>